<dbReference type="RefSeq" id="YP_002308577.1">
    <property type="nucleotide sequence ID" value="NC_011559.1"/>
</dbReference>
<feature type="compositionally biased region" description="Basic residues" evidence="2">
    <location>
        <begin position="413"/>
        <end position="424"/>
    </location>
</feature>
<dbReference type="KEGG" id="vg:7042951"/>
<feature type="region of interest" description="Disordered" evidence="2">
    <location>
        <begin position="151"/>
        <end position="178"/>
    </location>
</feature>
<sequence>MSHVVPVSPRCSVIDCSQGRIPQSSLELSCSTSPILSHSVPLDHPKGTHSFSDCVRNPFFGFRLHPSPPRSPQGDRNVFTLQSLESPGISSIHRDVYEAIKVQEAVLSQSELHRADQLSSNRRRLCSLPHHLSHPSNKGARVHARRSNVLHTSTSAGSVHQGASSSAPSLLSRGSPREQLHRSLPLPQCVHLHNFGQLPALRARRAPRRKLQPATHSFKLVENLSDKISIPKSVSESPGILGPMPLHPHPKRPPPPQRKQSGNNLLQDSRLPRASRGHLPPPTSPAPARAKGSVRLPLHVHKSSAHSPHLRPSWVRKNSLQQASICLGHSTSVGQSSDLRSPQLPHPPKSHLRLLPKSPGQVQAVPITAPSPLLGGEPSILGPHPSNSQAASEGPKRPKSGRIPLAFPEDKRSKRPIKSRKVPARHCPPAHKAELKAEKGECSSSPLSGSRQIESLKSEARAFLPKNLPEAVELALIDNYCFNFGSFPPSFSPSTSIKPCVPSDTARRLPQSSPPTPVPPVLEAATSRGSSPVRVPSTLPSIRVSSHRAPIDCTSISSCLSPNCDCGASSSSSSSFNSCSSSGSIQCGVQLRNSSGDPSSSHSGTFKFRFPRFGQ</sequence>
<feature type="region of interest" description="Disordered" evidence="2">
    <location>
        <begin position="502"/>
        <end position="537"/>
    </location>
</feature>
<accession>Q3BD94</accession>
<protein>
    <submittedName>
        <fullName evidence="3">Putative movement protein</fullName>
    </submittedName>
</protein>
<name>Q3BD94_9VIRU</name>
<proteinExistence type="inferred from homology"/>
<feature type="region of interest" description="Disordered" evidence="2">
    <location>
        <begin position="592"/>
        <end position="615"/>
    </location>
</feature>
<feature type="compositionally biased region" description="Low complexity" evidence="2">
    <location>
        <begin position="594"/>
        <end position="603"/>
    </location>
</feature>
<feature type="region of interest" description="Disordered" evidence="2">
    <location>
        <begin position="231"/>
        <end position="292"/>
    </location>
</feature>
<organism evidence="3 4">
    <name type="scientific">Anagyris vein yellowing virus</name>
    <dbReference type="NCBI Taxonomy" id="312275"/>
    <lineage>
        <taxon>Viruses</taxon>
        <taxon>Riboviria</taxon>
        <taxon>Orthornavirae</taxon>
        <taxon>Kitrinoviricota</taxon>
        <taxon>Alsuviricetes</taxon>
        <taxon>Tymovirales</taxon>
        <taxon>Tymoviridae</taxon>
        <taxon>Tymovirus</taxon>
        <taxon>Tymovirus anagyris</taxon>
    </lineage>
</organism>
<evidence type="ECO:0000313" key="3">
    <source>
        <dbReference type="EMBL" id="AAW88528.1"/>
    </source>
</evidence>
<feature type="compositionally biased region" description="Polar residues" evidence="2">
    <location>
        <begin position="331"/>
        <end position="340"/>
    </location>
</feature>
<evidence type="ECO:0000313" key="4">
    <source>
        <dbReference type="Proteomes" id="UP000203406"/>
    </source>
</evidence>
<feature type="compositionally biased region" description="Basic and acidic residues" evidence="2">
    <location>
        <begin position="431"/>
        <end position="441"/>
    </location>
</feature>
<dbReference type="GeneID" id="7042951"/>
<evidence type="ECO:0000256" key="1">
    <source>
        <dbReference type="ARBA" id="ARBA00008523"/>
    </source>
</evidence>
<reference evidence="3 4" key="1">
    <citation type="journal article" date="2005" name="Arch. Virol.">
        <title>Molecular characterization of isolates of anagyris vein yellowing virus, plantago mottle virus and scrophularia mottle virus -- comparison of various approaches for tymovirus classification.</title>
        <authorList>
            <person name="Koenig R."/>
            <person name="Pleij C.W."/>
            <person name="Lesemann D.E."/>
            <person name="Loss S."/>
            <person name="Vetten H.J."/>
        </authorList>
    </citation>
    <scope>NUCLEOTIDE SEQUENCE [LARGE SCALE GENOMIC DNA]</scope>
</reference>
<feature type="compositionally biased region" description="Low complexity" evidence="2">
    <location>
        <begin position="162"/>
        <end position="174"/>
    </location>
</feature>
<dbReference type="Proteomes" id="UP000203406">
    <property type="component" value="Segment"/>
</dbReference>
<feature type="region of interest" description="Disordered" evidence="2">
    <location>
        <begin position="331"/>
        <end position="449"/>
    </location>
</feature>
<dbReference type="Pfam" id="PF03251">
    <property type="entry name" value="Tymo_45kd_70kd"/>
    <property type="match status" value="1"/>
</dbReference>
<dbReference type="EMBL" id="AY751780">
    <property type="protein sequence ID" value="AAW88528.1"/>
    <property type="molecule type" value="Genomic_RNA"/>
</dbReference>
<comment type="similarity">
    <text evidence="1">Belongs to the tymoviridae protein p69 family.</text>
</comment>
<dbReference type="OrthoDB" id="19527at10239"/>
<evidence type="ECO:0000256" key="2">
    <source>
        <dbReference type="SAM" id="MobiDB-lite"/>
    </source>
</evidence>
<keyword evidence="4" id="KW-1185">Reference proteome</keyword>
<dbReference type="InterPro" id="IPR004935">
    <property type="entry name" value="45/70kDa_tymovirus"/>
</dbReference>